<organism evidence="1">
    <name type="scientific">Arundo donax</name>
    <name type="common">Giant reed</name>
    <name type="synonym">Donax arundinaceus</name>
    <dbReference type="NCBI Taxonomy" id="35708"/>
    <lineage>
        <taxon>Eukaryota</taxon>
        <taxon>Viridiplantae</taxon>
        <taxon>Streptophyta</taxon>
        <taxon>Embryophyta</taxon>
        <taxon>Tracheophyta</taxon>
        <taxon>Spermatophyta</taxon>
        <taxon>Magnoliopsida</taxon>
        <taxon>Liliopsida</taxon>
        <taxon>Poales</taxon>
        <taxon>Poaceae</taxon>
        <taxon>PACMAD clade</taxon>
        <taxon>Arundinoideae</taxon>
        <taxon>Arundineae</taxon>
        <taxon>Arundo</taxon>
    </lineage>
</organism>
<name>A0A0A9FR72_ARUDO</name>
<sequence>MLVCWICTHVQRITLLMVSKPFDTVPPRNCVHGFKELFNNRIKIPSLRPITIMAPMFKKVSIMFFPISTCFILVNY</sequence>
<reference evidence="1" key="1">
    <citation type="submission" date="2014-09" db="EMBL/GenBank/DDBJ databases">
        <authorList>
            <person name="Magalhaes I.L.F."/>
            <person name="Oliveira U."/>
            <person name="Santos F.R."/>
            <person name="Vidigal T.H.D.A."/>
            <person name="Brescovit A.D."/>
            <person name="Santos A.J."/>
        </authorList>
    </citation>
    <scope>NUCLEOTIDE SEQUENCE</scope>
    <source>
        <tissue evidence="1">Shoot tissue taken approximately 20 cm above the soil surface</tissue>
    </source>
</reference>
<evidence type="ECO:0000313" key="1">
    <source>
        <dbReference type="EMBL" id="JAE14787.1"/>
    </source>
</evidence>
<protein>
    <submittedName>
        <fullName evidence="1">Uncharacterized protein</fullName>
    </submittedName>
</protein>
<accession>A0A0A9FR72</accession>
<proteinExistence type="predicted"/>
<dbReference type="AlphaFoldDB" id="A0A0A9FR72"/>
<dbReference type="EMBL" id="GBRH01183109">
    <property type="protein sequence ID" value="JAE14787.1"/>
    <property type="molecule type" value="Transcribed_RNA"/>
</dbReference>
<reference evidence="1" key="2">
    <citation type="journal article" date="2015" name="Data Brief">
        <title>Shoot transcriptome of the giant reed, Arundo donax.</title>
        <authorList>
            <person name="Barrero R.A."/>
            <person name="Guerrero F.D."/>
            <person name="Moolhuijzen P."/>
            <person name="Goolsby J.A."/>
            <person name="Tidwell J."/>
            <person name="Bellgard S.E."/>
            <person name="Bellgard M.I."/>
        </authorList>
    </citation>
    <scope>NUCLEOTIDE SEQUENCE</scope>
    <source>
        <tissue evidence="1">Shoot tissue taken approximately 20 cm above the soil surface</tissue>
    </source>
</reference>